<evidence type="ECO:0000313" key="10">
    <source>
        <dbReference type="Proteomes" id="UP000194565"/>
    </source>
</evidence>
<evidence type="ECO:0000256" key="7">
    <source>
        <dbReference type="RuleBase" id="RU363032"/>
    </source>
</evidence>
<evidence type="ECO:0000313" key="9">
    <source>
        <dbReference type="EMBL" id="OUI84961.1"/>
    </source>
</evidence>
<dbReference type="GO" id="GO:0055085">
    <property type="term" value="P:transmembrane transport"/>
    <property type="evidence" value="ECO:0007669"/>
    <property type="project" value="InterPro"/>
</dbReference>
<organism evidence="9 10">
    <name type="scientific">Acetobacter tropicalis</name>
    <dbReference type="NCBI Taxonomy" id="104102"/>
    <lineage>
        <taxon>Bacteria</taxon>
        <taxon>Pseudomonadati</taxon>
        <taxon>Pseudomonadota</taxon>
        <taxon>Alphaproteobacteria</taxon>
        <taxon>Acetobacterales</taxon>
        <taxon>Acetobacteraceae</taxon>
        <taxon>Acetobacter</taxon>
    </lineage>
</organism>
<dbReference type="Gene3D" id="1.10.3720.10">
    <property type="entry name" value="MetI-like"/>
    <property type="match status" value="1"/>
</dbReference>
<evidence type="ECO:0000256" key="2">
    <source>
        <dbReference type="ARBA" id="ARBA00022448"/>
    </source>
</evidence>
<dbReference type="PANTHER" id="PTHR43163">
    <property type="entry name" value="DIPEPTIDE TRANSPORT SYSTEM PERMEASE PROTEIN DPPB-RELATED"/>
    <property type="match status" value="1"/>
</dbReference>
<dbReference type="InterPro" id="IPR000515">
    <property type="entry name" value="MetI-like"/>
</dbReference>
<proteinExistence type="inferred from homology"/>
<evidence type="ECO:0000256" key="6">
    <source>
        <dbReference type="ARBA" id="ARBA00023136"/>
    </source>
</evidence>
<feature type="transmembrane region" description="Helical" evidence="7">
    <location>
        <begin position="133"/>
        <end position="160"/>
    </location>
</feature>
<dbReference type="Proteomes" id="UP000194565">
    <property type="component" value="Unassembled WGS sequence"/>
</dbReference>
<dbReference type="InterPro" id="IPR045621">
    <property type="entry name" value="BPD_transp_1_N"/>
</dbReference>
<name>A0A252A5W0_9PROT</name>
<gene>
    <name evidence="9" type="ORF">HC62_12480</name>
</gene>
<feature type="transmembrane region" description="Helical" evidence="7">
    <location>
        <begin position="212"/>
        <end position="237"/>
    </location>
</feature>
<evidence type="ECO:0000256" key="5">
    <source>
        <dbReference type="ARBA" id="ARBA00022989"/>
    </source>
</evidence>
<dbReference type="InterPro" id="IPR035906">
    <property type="entry name" value="MetI-like_sf"/>
</dbReference>
<keyword evidence="4 7" id="KW-0812">Transmembrane</keyword>
<feature type="transmembrane region" description="Helical" evidence="7">
    <location>
        <begin position="272"/>
        <end position="295"/>
    </location>
</feature>
<dbReference type="RefSeq" id="WP_086641597.1">
    <property type="nucleotide sequence ID" value="NZ_JOMM01000041.1"/>
</dbReference>
<feature type="transmembrane region" description="Helical" evidence="7">
    <location>
        <begin position="172"/>
        <end position="191"/>
    </location>
</feature>
<evidence type="ECO:0000256" key="3">
    <source>
        <dbReference type="ARBA" id="ARBA00022475"/>
    </source>
</evidence>
<keyword evidence="3" id="KW-1003">Cell membrane</keyword>
<feature type="transmembrane region" description="Helical" evidence="7">
    <location>
        <begin position="12"/>
        <end position="31"/>
    </location>
</feature>
<keyword evidence="6 7" id="KW-0472">Membrane</keyword>
<dbReference type="Pfam" id="PF00528">
    <property type="entry name" value="BPD_transp_1"/>
    <property type="match status" value="1"/>
</dbReference>
<dbReference type="Pfam" id="PF19300">
    <property type="entry name" value="BPD_transp_1_N"/>
    <property type="match status" value="1"/>
</dbReference>
<dbReference type="AlphaFoldDB" id="A0A252A5W0"/>
<comment type="caution">
    <text evidence="9">The sequence shown here is derived from an EMBL/GenBank/DDBJ whole genome shotgun (WGS) entry which is preliminary data.</text>
</comment>
<keyword evidence="2 7" id="KW-0813">Transport</keyword>
<keyword evidence="5 7" id="KW-1133">Transmembrane helix</keyword>
<feature type="domain" description="ABC transmembrane type-1" evidence="8">
    <location>
        <begin position="94"/>
        <end position="295"/>
    </location>
</feature>
<evidence type="ECO:0000256" key="4">
    <source>
        <dbReference type="ARBA" id="ARBA00022692"/>
    </source>
</evidence>
<dbReference type="CDD" id="cd06261">
    <property type="entry name" value="TM_PBP2"/>
    <property type="match status" value="1"/>
</dbReference>
<comment type="subcellular location">
    <subcellularLocation>
        <location evidence="1 7">Cell membrane</location>
        <topology evidence="1 7">Multi-pass membrane protein</topology>
    </subcellularLocation>
</comment>
<dbReference type="PROSITE" id="PS50928">
    <property type="entry name" value="ABC_TM1"/>
    <property type="match status" value="1"/>
</dbReference>
<dbReference type="SUPFAM" id="SSF161098">
    <property type="entry name" value="MetI-like"/>
    <property type="match status" value="1"/>
</dbReference>
<evidence type="ECO:0000256" key="1">
    <source>
        <dbReference type="ARBA" id="ARBA00004651"/>
    </source>
</evidence>
<dbReference type="GO" id="GO:0005886">
    <property type="term" value="C:plasma membrane"/>
    <property type="evidence" value="ECO:0007669"/>
    <property type="project" value="UniProtKB-SubCell"/>
</dbReference>
<sequence>MLMFFLKRMGEALVTVWGVVTIVFFITRILGDPITLFVPVGATNAQIAALTHSYGLDLPLWDQYLHYVIDILHGNFGKSFIFGYSALQVVLQRLPATILLASTALFLGVLSGTVAGTVAALKKGGIAELTIMAVAVLAQATPTFWLGIMFILWFAVHLHWLPAGGYGTLPNLILPAVTLGVFVFSSLARLLRSSILDILQEDYIRTARAKGLYPTTILFWHIARNALIPITTMVALLTGELLGGSVVTETVFGWPGIGRLTIQAIQASDFPVIQAAVFIDAALFVLINLSVDLLYQLLDPRIRSRG</sequence>
<dbReference type="EMBL" id="JOMM01000041">
    <property type="protein sequence ID" value="OUI84961.1"/>
    <property type="molecule type" value="Genomic_DNA"/>
</dbReference>
<dbReference type="PANTHER" id="PTHR43163:SF6">
    <property type="entry name" value="DIPEPTIDE TRANSPORT SYSTEM PERMEASE PROTEIN DPPB-RELATED"/>
    <property type="match status" value="1"/>
</dbReference>
<accession>A0A252A5W0</accession>
<comment type="similarity">
    <text evidence="7">Belongs to the binding-protein-dependent transport system permease family.</text>
</comment>
<evidence type="ECO:0000259" key="8">
    <source>
        <dbReference type="PROSITE" id="PS50928"/>
    </source>
</evidence>
<protein>
    <submittedName>
        <fullName evidence="9">ABC transporter permease</fullName>
    </submittedName>
</protein>
<feature type="transmembrane region" description="Helical" evidence="7">
    <location>
        <begin position="98"/>
        <end position="121"/>
    </location>
</feature>
<reference evidence="9 10" key="1">
    <citation type="submission" date="2014-06" db="EMBL/GenBank/DDBJ databases">
        <authorList>
            <person name="Ju J."/>
            <person name="Zhang J."/>
        </authorList>
    </citation>
    <scope>NUCLEOTIDE SEQUENCE [LARGE SCALE GENOMIC DNA]</scope>
    <source>
        <strain evidence="9">DmW_042</strain>
    </source>
</reference>